<reference evidence="3" key="2">
    <citation type="submission" date="2024-04" db="UniProtKB">
        <authorList>
            <consortium name="Ensembl"/>
        </authorList>
    </citation>
    <scope>IDENTIFICATION</scope>
</reference>
<dbReference type="Bgee" id="ENSGACG00000020891">
    <property type="expression patterns" value="Expressed in testis and 7 other cell types or tissues"/>
</dbReference>
<feature type="region of interest" description="Disordered" evidence="1">
    <location>
        <begin position="127"/>
        <end position="175"/>
    </location>
</feature>
<protein>
    <submittedName>
        <fullName evidence="3">Uncharacterized protein</fullName>
    </submittedName>
</protein>
<feature type="signal peptide" evidence="2">
    <location>
        <begin position="1"/>
        <end position="17"/>
    </location>
</feature>
<feature type="compositionally biased region" description="Pro residues" evidence="1">
    <location>
        <begin position="76"/>
        <end position="88"/>
    </location>
</feature>
<proteinExistence type="predicted"/>
<evidence type="ECO:0000256" key="1">
    <source>
        <dbReference type="SAM" id="MobiDB-lite"/>
    </source>
</evidence>
<evidence type="ECO:0000313" key="3">
    <source>
        <dbReference type="Ensembl" id="ENSGACP00000027625.1"/>
    </source>
</evidence>
<accession>G3QCK9</accession>
<name>G3QCK9_GASAC</name>
<feature type="compositionally biased region" description="Low complexity" evidence="1">
    <location>
        <begin position="62"/>
        <end position="75"/>
    </location>
</feature>
<feature type="chain" id="PRO_5003450896" evidence="2">
    <location>
        <begin position="18"/>
        <end position="175"/>
    </location>
</feature>
<reference evidence="3" key="1">
    <citation type="submission" date="2006-01" db="EMBL/GenBank/DDBJ databases">
        <authorList>
            <person name="Lindblad-Toh K."/>
            <person name="Mauceli E."/>
            <person name="Grabherr M."/>
            <person name="Chang J.L."/>
            <person name="Lander E.S."/>
        </authorList>
    </citation>
    <scope>NUCLEOTIDE SEQUENCE [LARGE SCALE GENOMIC DNA]</scope>
</reference>
<feature type="region of interest" description="Disordered" evidence="1">
    <location>
        <begin position="62"/>
        <end position="99"/>
    </location>
</feature>
<organism evidence="3">
    <name type="scientific">Gasterosteus aculeatus</name>
    <name type="common">Three-spined stickleback</name>
    <dbReference type="NCBI Taxonomy" id="69293"/>
    <lineage>
        <taxon>Eukaryota</taxon>
        <taxon>Metazoa</taxon>
        <taxon>Chordata</taxon>
        <taxon>Craniata</taxon>
        <taxon>Vertebrata</taxon>
        <taxon>Euteleostomi</taxon>
        <taxon>Actinopterygii</taxon>
        <taxon>Neopterygii</taxon>
        <taxon>Teleostei</taxon>
        <taxon>Neoteleostei</taxon>
        <taxon>Acanthomorphata</taxon>
        <taxon>Eupercaria</taxon>
        <taxon>Perciformes</taxon>
        <taxon>Cottioidei</taxon>
        <taxon>Gasterosteales</taxon>
        <taxon>Gasterosteidae</taxon>
        <taxon>Gasterosteus</taxon>
    </lineage>
</organism>
<dbReference type="AlphaFoldDB" id="G3QCK9"/>
<evidence type="ECO:0000256" key="2">
    <source>
        <dbReference type="SAM" id="SignalP"/>
    </source>
</evidence>
<keyword evidence="2" id="KW-0732">Signal</keyword>
<sequence>MSDHFFFIWVRGREAAALLWCLVGISDPHCVLQRASYFSFPPPNDHLHFTLSLVVVAQPPGSVSDSSWRSQSQRTPSPPPSRHPPPDASGPSSRTHLCPTSCGSHSYWTTRGEEESGETEKTTLRCFDTDATRNSPRCRTPSCPLSDGLRPVAESLLSDTAPPAGAETRSGERPR</sequence>
<dbReference type="Ensembl" id="ENSGACT00000027677.1">
    <property type="protein sequence ID" value="ENSGACP00000027625.1"/>
    <property type="gene ID" value="ENSGACG00000020891.1"/>
</dbReference>
<dbReference type="InParanoid" id="G3QCK9"/>